<dbReference type="AlphaFoldDB" id="A0A376EJU4"/>
<name>A0A376EJU4_CHRCU</name>
<evidence type="ECO:0000313" key="1">
    <source>
        <dbReference type="EMBL" id="AZA47351.1"/>
    </source>
</evidence>
<dbReference type="KEGG" id="ccau:EG346_03750"/>
<dbReference type="EMBL" id="UFVQ01000003">
    <property type="protein sequence ID" value="STD09612.1"/>
    <property type="molecule type" value="Genomic_DNA"/>
</dbReference>
<evidence type="ECO:0000313" key="2">
    <source>
        <dbReference type="EMBL" id="STD09612.1"/>
    </source>
</evidence>
<accession>A0A3G6LVR2</accession>
<evidence type="ECO:0000313" key="3">
    <source>
        <dbReference type="Proteomes" id="UP000255224"/>
    </source>
</evidence>
<gene>
    <name evidence="1" type="ORF">EG346_03750</name>
    <name evidence="2" type="ORF">NCTC13533_04620</name>
</gene>
<dbReference type="EMBL" id="CP033920">
    <property type="protein sequence ID" value="AZA47351.1"/>
    <property type="molecule type" value="Genomic_DNA"/>
</dbReference>
<organism evidence="2 3">
    <name type="scientific">Chryseobacterium carnipullorum</name>
    <dbReference type="NCBI Taxonomy" id="1124835"/>
    <lineage>
        <taxon>Bacteria</taxon>
        <taxon>Pseudomonadati</taxon>
        <taxon>Bacteroidota</taxon>
        <taxon>Flavobacteriia</taxon>
        <taxon>Flavobacteriales</taxon>
        <taxon>Weeksellaceae</taxon>
        <taxon>Chryseobacterium group</taxon>
        <taxon>Chryseobacterium</taxon>
    </lineage>
</organism>
<keyword evidence="4" id="KW-1185">Reference proteome</keyword>
<reference evidence="2 3" key="1">
    <citation type="submission" date="2018-06" db="EMBL/GenBank/DDBJ databases">
        <authorList>
            <consortium name="Pathogen Informatics"/>
            <person name="Doyle S."/>
        </authorList>
    </citation>
    <scope>NUCLEOTIDE SEQUENCE [LARGE SCALE GENOMIC DNA]</scope>
    <source>
        <strain evidence="2 3">NCTC13533</strain>
    </source>
</reference>
<sequence length="281" mass="32701">MENNNYTQEAFAETEIKDGDKLRNLVYRKNIERLEPVHHDVGIMFIYQASAGILSELEDKTKTRPYLDGYKLDISTIESLYNTYGQSGIGLQFKFVFLTKQEYIKYTGDNSVLESSDIPNVFLYIVATPLDNIGNPIKEHFVLFNLNYPFDITKIILNDTDYSNLCTNYLVNSLYHIMSAYSYPKNGSVCLKYTWNNVKEIMNEQNSDGEKYQQVEFILGEVTRYKILSDFFRRNPDYGLKEAEYKQAYSEHERQITVVGKYLPEEIDGKEGFFDMGSLYP</sequence>
<accession>A0A376EJU4</accession>
<dbReference type="OrthoDB" id="1256119at2"/>
<dbReference type="Proteomes" id="UP000255224">
    <property type="component" value="Unassembled WGS sequence"/>
</dbReference>
<dbReference type="Proteomes" id="UP000273270">
    <property type="component" value="Chromosome"/>
</dbReference>
<reference evidence="1" key="3">
    <citation type="submission" date="2018-11" db="EMBL/GenBank/DDBJ databases">
        <title>Proposal to divide the Flavobacteriaceae and reorganize its genera based on Amino Acid Identity values calculated from whole genome sequences.</title>
        <authorList>
            <person name="Nicholson A.C."/>
            <person name="Gulvik C.A."/>
            <person name="Whitney A.M."/>
            <person name="Humrighouse B.W."/>
            <person name="Bell M."/>
            <person name="Holmes B."/>
            <person name="Steigerwalt A."/>
            <person name="Villarma A."/>
            <person name="Sheth M."/>
            <person name="Batra D."/>
            <person name="Pryor J."/>
            <person name="Bernardet J.-F."/>
            <person name="Hugo C."/>
            <person name="Kampfer P."/>
            <person name="Newman J."/>
            <person name="Mcquiston J.R."/>
        </authorList>
    </citation>
    <scope>NUCLEOTIDE SEQUENCE [LARGE SCALE GENOMIC DNA]</scope>
    <source>
        <strain evidence="1">G0188</strain>
    </source>
</reference>
<proteinExistence type="predicted"/>
<reference evidence="4" key="2">
    <citation type="submission" date="2018-11" db="EMBL/GenBank/DDBJ databases">
        <title>Proposal to divide the Flavobacteriaceae and reorganize its genera based on Amino Acid Identity values calculated from whole genome sequences.</title>
        <authorList>
            <person name="Nicholson A.C."/>
            <person name="Gulvik C.A."/>
            <person name="Whitney A.M."/>
            <person name="Humrighouse B.W."/>
            <person name="Bell M."/>
            <person name="Holmes B."/>
            <person name="Steigerwalt A.G."/>
            <person name="Villarma A."/>
            <person name="Sheth M."/>
            <person name="Batra D."/>
            <person name="Pryor J."/>
            <person name="Bernardet J.-F."/>
            <person name="Hugo C."/>
            <person name="Kampfer P."/>
            <person name="Newman J."/>
            <person name="McQuiston J.R."/>
        </authorList>
    </citation>
    <scope>NUCLEOTIDE SEQUENCE [LARGE SCALE GENOMIC DNA]</scope>
    <source>
        <strain evidence="4">G0188</strain>
    </source>
</reference>
<protein>
    <submittedName>
        <fullName evidence="2">Uncharacterized protein</fullName>
    </submittedName>
</protein>
<evidence type="ECO:0000313" key="4">
    <source>
        <dbReference type="Proteomes" id="UP000273270"/>
    </source>
</evidence>
<dbReference type="RefSeq" id="WP_123877040.1">
    <property type="nucleotide sequence ID" value="NZ_CP033920.1"/>
</dbReference>